<dbReference type="PRINTS" id="PR01217">
    <property type="entry name" value="PRICHEXTENSN"/>
</dbReference>
<reference evidence="2 3" key="1">
    <citation type="submission" date="2020-10" db="EMBL/GenBank/DDBJ databases">
        <title>Complete genome sequence of Corynebacterium massiliense DSM 45435, type strain of Corynebacterium massiliense.</title>
        <authorList>
            <person name="Busche T."/>
            <person name="Kalinowski J."/>
            <person name="Ruckert C."/>
        </authorList>
    </citation>
    <scope>NUCLEOTIDE SEQUENCE [LARGE SCALE GENOMIC DNA]</scope>
    <source>
        <strain evidence="2 3">DSM 45435</strain>
    </source>
</reference>
<evidence type="ECO:0000313" key="2">
    <source>
        <dbReference type="EMBL" id="WCZ31864.1"/>
    </source>
</evidence>
<keyword evidence="3" id="KW-1185">Reference proteome</keyword>
<feature type="compositionally biased region" description="Basic and acidic residues" evidence="1">
    <location>
        <begin position="223"/>
        <end position="232"/>
    </location>
</feature>
<evidence type="ECO:0000256" key="1">
    <source>
        <dbReference type="SAM" id="MobiDB-lite"/>
    </source>
</evidence>
<proteinExistence type="predicted"/>
<feature type="compositionally biased region" description="Low complexity" evidence="1">
    <location>
        <begin position="248"/>
        <end position="259"/>
    </location>
</feature>
<sequence length="578" mass="60326">MSAVTESAVTKKVLEEYDRAVSQFQFACKGMYAGPSMAISQLVNLFGAVDGIDTASLVTHTNSAVGIDRPRGGGNGFSPVLGSADFDIAHGAVRERMDCVQADHEQERDDARHLATSAEECSRAIDDVVHVSDSAIGELASTAIAFLDILSLIARRHPLLRVILPIISAIGSQFIEHTNSSISRTCEDRDTAIDSCYCEFERRCDEVCGRELPPEAPDVCGCDDEKKPDSVHKPGPATEPCPKPKQKPVPATAECAPAPEKCPPPADKPQPAPPAQPAPAVPTTPAPTAPPPTAPAAACIDSAPTTPAAVSTADPEPRPVEPRPVEQCPAPKPEPVQPSVPEKNPGTVPASVEECNDTPRQCECAEPRACTCHCEVIDSAELTEASRSTEPAAVNDAESECSVSYEQAHACTGALGAAGIGVALFGLGVFIAAASECLEQLGEACECPEPGPEPEPEPDCEPEPCEPEHEPEPAPCEPEKGDDGVFVPPAELAEVEQPDAPAEKLERMGLTEAAAVQAPAEPVSGQPAEPAPAEPVAAEPVAESAAPVAEPVAETTAPEPQETNDNNQAPRARKAGQW</sequence>
<dbReference type="RefSeq" id="WP_022862701.1">
    <property type="nucleotide sequence ID" value="NZ_ATVG01000003.1"/>
</dbReference>
<feature type="compositionally biased region" description="Basic and acidic residues" evidence="1">
    <location>
        <begin position="466"/>
        <end position="483"/>
    </location>
</feature>
<evidence type="ECO:0000313" key="3">
    <source>
        <dbReference type="Proteomes" id="UP001220064"/>
    </source>
</evidence>
<protein>
    <recommendedName>
        <fullName evidence="4">Zinc metalloprotease</fullName>
    </recommendedName>
</protein>
<feature type="compositionally biased region" description="Pro residues" evidence="1">
    <location>
        <begin position="260"/>
        <end position="294"/>
    </location>
</feature>
<gene>
    <name evidence="2" type="ORF">CMASS_02025</name>
</gene>
<feature type="compositionally biased region" description="Low complexity" evidence="1">
    <location>
        <begin position="534"/>
        <end position="560"/>
    </location>
</feature>
<feature type="region of interest" description="Disordered" evidence="1">
    <location>
        <begin position="445"/>
        <end position="578"/>
    </location>
</feature>
<organism evidence="2 3">
    <name type="scientific">Corynebacterium massiliense DSM 45435</name>
    <dbReference type="NCBI Taxonomy" id="1121364"/>
    <lineage>
        <taxon>Bacteria</taxon>
        <taxon>Bacillati</taxon>
        <taxon>Actinomycetota</taxon>
        <taxon>Actinomycetes</taxon>
        <taxon>Mycobacteriales</taxon>
        <taxon>Corynebacteriaceae</taxon>
        <taxon>Corynebacterium</taxon>
    </lineage>
</organism>
<feature type="compositionally biased region" description="Low complexity" evidence="1">
    <location>
        <begin position="295"/>
        <end position="314"/>
    </location>
</feature>
<feature type="compositionally biased region" description="Acidic residues" evidence="1">
    <location>
        <begin position="452"/>
        <end position="465"/>
    </location>
</feature>
<name>A0ABY7U5A4_9CORY</name>
<dbReference type="EMBL" id="CP063189">
    <property type="protein sequence ID" value="WCZ31864.1"/>
    <property type="molecule type" value="Genomic_DNA"/>
</dbReference>
<accession>A0ABY7U5A4</accession>
<feature type="compositionally biased region" description="Low complexity" evidence="1">
    <location>
        <begin position="512"/>
        <end position="523"/>
    </location>
</feature>
<feature type="region of interest" description="Disordered" evidence="1">
    <location>
        <begin position="218"/>
        <end position="352"/>
    </location>
</feature>
<dbReference type="Proteomes" id="UP001220064">
    <property type="component" value="Chromosome"/>
</dbReference>
<feature type="compositionally biased region" description="Basic and acidic residues" evidence="1">
    <location>
        <begin position="315"/>
        <end position="324"/>
    </location>
</feature>
<evidence type="ECO:0008006" key="4">
    <source>
        <dbReference type="Google" id="ProtNLM"/>
    </source>
</evidence>